<evidence type="ECO:0000256" key="2">
    <source>
        <dbReference type="SAM" id="MobiDB-lite"/>
    </source>
</evidence>
<feature type="compositionally biased region" description="Polar residues" evidence="2">
    <location>
        <begin position="1"/>
        <end position="13"/>
    </location>
</feature>
<keyword evidence="1" id="KW-0175">Coiled coil</keyword>
<dbReference type="STRING" id="1093900.A0A507BHU7"/>
<reference evidence="3 4" key="1">
    <citation type="submission" date="2019-06" db="EMBL/GenBank/DDBJ databases">
        <title>Draft genome sequence of the filamentous fungus Phialemoniopsis curvata isolated from diesel fuel.</title>
        <authorList>
            <person name="Varaljay V.A."/>
            <person name="Lyon W.J."/>
            <person name="Crouch A.L."/>
            <person name="Drake C.E."/>
            <person name="Hollomon J.M."/>
            <person name="Nadeau L.J."/>
            <person name="Nunn H.S."/>
            <person name="Stevenson B.S."/>
            <person name="Bojanowski C.L."/>
            <person name="Crookes-Goodson W.J."/>
        </authorList>
    </citation>
    <scope>NUCLEOTIDE SEQUENCE [LARGE SCALE GENOMIC DNA]</scope>
    <source>
        <strain evidence="3 4">D216</strain>
    </source>
</reference>
<feature type="compositionally biased region" description="Low complexity" evidence="2">
    <location>
        <begin position="78"/>
        <end position="109"/>
    </location>
</feature>
<evidence type="ECO:0008006" key="5">
    <source>
        <dbReference type="Google" id="ProtNLM"/>
    </source>
</evidence>
<dbReference type="AlphaFoldDB" id="A0A507BHU7"/>
<dbReference type="RefSeq" id="XP_030998282.1">
    <property type="nucleotide sequence ID" value="XM_031138211.1"/>
</dbReference>
<comment type="caution">
    <text evidence="3">The sequence shown here is derived from an EMBL/GenBank/DDBJ whole genome shotgun (WGS) entry which is preliminary data.</text>
</comment>
<protein>
    <recommendedName>
        <fullName evidence="5">SWI5-dependent HO expression protein 3</fullName>
    </recommendedName>
</protein>
<feature type="region of interest" description="Disordered" evidence="2">
    <location>
        <begin position="291"/>
        <end position="317"/>
    </location>
</feature>
<feature type="region of interest" description="Disordered" evidence="2">
    <location>
        <begin position="1"/>
        <end position="208"/>
    </location>
</feature>
<dbReference type="Proteomes" id="UP000319257">
    <property type="component" value="Unassembled WGS sequence"/>
</dbReference>
<keyword evidence="4" id="KW-1185">Reference proteome</keyword>
<evidence type="ECO:0000313" key="4">
    <source>
        <dbReference type="Proteomes" id="UP000319257"/>
    </source>
</evidence>
<name>A0A507BHU7_9PEZI</name>
<gene>
    <name evidence="3" type="ORF">E0L32_003865</name>
</gene>
<dbReference type="EMBL" id="SKBQ01000017">
    <property type="protein sequence ID" value="TPX16571.1"/>
    <property type="molecule type" value="Genomic_DNA"/>
</dbReference>
<dbReference type="GeneID" id="41971312"/>
<dbReference type="OrthoDB" id="3918393at2759"/>
<organism evidence="3 4">
    <name type="scientific">Thyridium curvatum</name>
    <dbReference type="NCBI Taxonomy" id="1093900"/>
    <lineage>
        <taxon>Eukaryota</taxon>
        <taxon>Fungi</taxon>
        <taxon>Dikarya</taxon>
        <taxon>Ascomycota</taxon>
        <taxon>Pezizomycotina</taxon>
        <taxon>Sordariomycetes</taxon>
        <taxon>Sordariomycetidae</taxon>
        <taxon>Thyridiales</taxon>
        <taxon>Thyridiaceae</taxon>
        <taxon>Thyridium</taxon>
    </lineage>
</organism>
<evidence type="ECO:0000256" key="1">
    <source>
        <dbReference type="SAM" id="Coils"/>
    </source>
</evidence>
<sequence>MNSRSMANGSLTVQPEGKSYASGSPSVGLSPRSARNGQADVVSRKMSIRAVPSFSDRTQGTHSEDDSSDGSPSIPRHSNSAFSSSLNSNMSGMSAISQQPSKNTSSSSTVRKKQSATGDYLDVHDRASDVPSRTPSPGARSRSSVEIPRRESSLGVTGRSRSPGAHAPAVEVHYADGSHHEEGPGSLSQSSTDQHLGNGWDSTVGKAGLGKTGRVINRLVSDNETLKRDLKIERLKAEESRQAARLLEDKMERLVSDYESRLLDANVTKTLLSRKERQVESLQAAVELEKKRTADAQERERTWREEMEKTRSESKRQVDEATSYALLMEGRYNAISSHWRDQGDDVKRAMGRMGKEIQDLLDERRSDDDKITVLRELCDQQNSNLDDLRQQKDDISRKFEDYKTEQERALHDIKTKAAARESQQEQTLREAKEVLDKLRWALNVKATVAGAQ</sequence>
<accession>A0A507BHU7</accession>
<feature type="compositionally biased region" description="Basic and acidic residues" evidence="2">
    <location>
        <begin position="173"/>
        <end position="183"/>
    </location>
</feature>
<feature type="compositionally biased region" description="Polar residues" evidence="2">
    <location>
        <begin position="186"/>
        <end position="195"/>
    </location>
</feature>
<feature type="coiled-coil region" evidence="1">
    <location>
        <begin position="371"/>
        <end position="405"/>
    </location>
</feature>
<evidence type="ECO:0000313" key="3">
    <source>
        <dbReference type="EMBL" id="TPX16571.1"/>
    </source>
</evidence>
<proteinExistence type="predicted"/>
<dbReference type="InParanoid" id="A0A507BHU7"/>